<reference evidence="2 3" key="1">
    <citation type="journal article" date="2016" name="Nat. Commun.">
        <title>Thousands of microbial genomes shed light on interconnected biogeochemical processes in an aquifer system.</title>
        <authorList>
            <person name="Anantharaman K."/>
            <person name="Brown C.T."/>
            <person name="Hug L.A."/>
            <person name="Sharon I."/>
            <person name="Castelle C.J."/>
            <person name="Probst A.J."/>
            <person name="Thomas B.C."/>
            <person name="Singh A."/>
            <person name="Wilkins M.J."/>
            <person name="Karaoz U."/>
            <person name="Brodie E.L."/>
            <person name="Williams K.H."/>
            <person name="Hubbard S.S."/>
            <person name="Banfield J.F."/>
        </authorList>
    </citation>
    <scope>NUCLEOTIDE SEQUENCE [LARGE SCALE GENOMIC DNA]</scope>
</reference>
<dbReference type="Gene3D" id="1.25.40.10">
    <property type="entry name" value="Tetratricopeptide repeat domain"/>
    <property type="match status" value="1"/>
</dbReference>
<keyword evidence="1" id="KW-0802">TPR repeat</keyword>
<gene>
    <name evidence="2" type="ORF">A2140_10260</name>
</gene>
<organism evidence="2 3">
    <name type="scientific">Candidatus Muproteobacteria bacterium RBG_16_62_13</name>
    <dbReference type="NCBI Taxonomy" id="1817756"/>
    <lineage>
        <taxon>Bacteria</taxon>
        <taxon>Pseudomonadati</taxon>
        <taxon>Pseudomonadota</taxon>
        <taxon>Candidatus Muproteobacteria</taxon>
    </lineage>
</organism>
<dbReference type="SUPFAM" id="SSF48452">
    <property type="entry name" value="TPR-like"/>
    <property type="match status" value="2"/>
</dbReference>
<name>A0A1F6SZX8_9PROT</name>
<protein>
    <recommendedName>
        <fullName evidence="4">MalT-like TPR region domain-containing protein</fullName>
    </recommendedName>
</protein>
<dbReference type="EMBL" id="MFSQ01000122">
    <property type="protein sequence ID" value="OGI38477.1"/>
    <property type="molecule type" value="Genomic_DNA"/>
</dbReference>
<comment type="caution">
    <text evidence="2">The sequence shown here is derived from an EMBL/GenBank/DDBJ whole genome shotgun (WGS) entry which is preliminary data.</text>
</comment>
<dbReference type="AlphaFoldDB" id="A0A1F6SZX8"/>
<accession>A0A1F6SZX8</accession>
<dbReference type="PROSITE" id="PS51257">
    <property type="entry name" value="PROKAR_LIPOPROTEIN"/>
    <property type="match status" value="1"/>
</dbReference>
<evidence type="ECO:0008006" key="4">
    <source>
        <dbReference type="Google" id="ProtNLM"/>
    </source>
</evidence>
<proteinExistence type="predicted"/>
<feature type="repeat" description="TPR" evidence="1">
    <location>
        <begin position="192"/>
        <end position="225"/>
    </location>
</feature>
<evidence type="ECO:0000256" key="1">
    <source>
        <dbReference type="PROSITE-ProRule" id="PRU00339"/>
    </source>
</evidence>
<dbReference type="PANTHER" id="PTHR47691">
    <property type="entry name" value="REGULATOR-RELATED"/>
    <property type="match status" value="1"/>
</dbReference>
<dbReference type="InterPro" id="IPR019734">
    <property type="entry name" value="TPR_rpt"/>
</dbReference>
<dbReference type="STRING" id="1817756.A2140_10260"/>
<evidence type="ECO:0000313" key="2">
    <source>
        <dbReference type="EMBL" id="OGI38477.1"/>
    </source>
</evidence>
<evidence type="ECO:0000313" key="3">
    <source>
        <dbReference type="Proteomes" id="UP000178379"/>
    </source>
</evidence>
<dbReference type="Proteomes" id="UP000178379">
    <property type="component" value="Unassembled WGS sequence"/>
</dbReference>
<dbReference type="PROSITE" id="PS50005">
    <property type="entry name" value="TPR"/>
    <property type="match status" value="1"/>
</dbReference>
<sequence>MVVWQRIFLALFVLGLSACGGGEPIKATPALVEEAYQWNQRAESAYRRGDLEVALDASRRALDLYRSLEDSDGVARELANLSSIHAARGETGQAVSVLAPILADGGAPFQSRHRAEAAYRIAVIEASRNTASAGEWLARAERHCQPECDVLGRILNLRARLLLGGKQVAEAQALARRASALHEKRGDRQEQANSLRLLGDIALANASPAEAREHFHRALAIDKDEAVPFKIFSDLIGIGRSFSAEGRRADALMHFRRARAVAQATGDTQGISEADRLLTNDGR</sequence>
<dbReference type="InterPro" id="IPR011990">
    <property type="entry name" value="TPR-like_helical_dom_sf"/>
</dbReference>
<dbReference type="PANTHER" id="PTHR47691:SF3">
    <property type="entry name" value="HTH-TYPE TRANSCRIPTIONAL REGULATOR RV0890C-RELATED"/>
    <property type="match status" value="1"/>
</dbReference>
<dbReference type="SMART" id="SM00028">
    <property type="entry name" value="TPR"/>
    <property type="match status" value="4"/>
</dbReference>